<sequence>MRIMAVFLSILMFSGMAVAKSHKLHFSGRVAEKVDVKTAKNGELQITKNSPHLKVVVHKRAPASVVTVQAP</sequence>
<proteinExistence type="predicted"/>
<protein>
    <submittedName>
        <fullName evidence="2">Uncharacterized protein</fullName>
    </submittedName>
</protein>
<reference evidence="2 3" key="1">
    <citation type="journal article" date="2012" name="BMC Genomics">
        <title>Genome analysis of a simultaneously predatory and prey-independent, novel Bdellovibrio bacteriovorus from the River Tiber, supports in silico predictions of both ancient and recent lateral gene transfer from diverse bacteria.</title>
        <authorList>
            <person name="Hobley L."/>
            <person name="Lerner T.R."/>
            <person name="Williams L.E."/>
            <person name="Lambert C."/>
            <person name="Till R."/>
            <person name="Milner D.S."/>
            <person name="Basford S.M."/>
            <person name="Capeness M.J."/>
            <person name="Fenton A.K."/>
            <person name="Atterbury R.J."/>
            <person name="Harris M.A."/>
            <person name="Sockett R.E."/>
        </authorList>
    </citation>
    <scope>NUCLEOTIDE SEQUENCE [LARGE SCALE GENOMIC DNA]</scope>
    <source>
        <strain evidence="2 3">Tiberius</strain>
    </source>
</reference>
<feature type="signal peptide" evidence="1">
    <location>
        <begin position="1"/>
        <end position="19"/>
    </location>
</feature>
<dbReference type="RefSeq" id="WP_015089396.1">
    <property type="nucleotide sequence ID" value="NC_019567.1"/>
</dbReference>
<dbReference type="KEGG" id="bbat:Bdt_0199"/>
<evidence type="ECO:0000313" key="3">
    <source>
        <dbReference type="Proteomes" id="UP000010074"/>
    </source>
</evidence>
<dbReference type="STRING" id="1069642.Bdt_0199"/>
<dbReference type="PATRIC" id="fig|1069642.3.peg.194"/>
<evidence type="ECO:0000313" key="2">
    <source>
        <dbReference type="EMBL" id="AFX99908.1"/>
    </source>
</evidence>
<keyword evidence="1" id="KW-0732">Signal</keyword>
<dbReference type="HOGENOM" id="CLU_2731864_0_0_7"/>
<evidence type="ECO:0000256" key="1">
    <source>
        <dbReference type="SAM" id="SignalP"/>
    </source>
</evidence>
<accession>K7Z6S5</accession>
<gene>
    <name evidence="2" type="ORF">Bdt_0199</name>
</gene>
<organism evidence="2 3">
    <name type="scientific">Bdellovibrio bacteriovorus str. Tiberius</name>
    <dbReference type="NCBI Taxonomy" id="1069642"/>
    <lineage>
        <taxon>Bacteria</taxon>
        <taxon>Pseudomonadati</taxon>
        <taxon>Bdellovibrionota</taxon>
        <taxon>Bdellovibrionia</taxon>
        <taxon>Bdellovibrionales</taxon>
        <taxon>Pseudobdellovibrionaceae</taxon>
        <taxon>Bdellovibrio</taxon>
    </lineage>
</organism>
<dbReference type="AlphaFoldDB" id="K7Z6S5"/>
<dbReference type="Proteomes" id="UP000010074">
    <property type="component" value="Chromosome"/>
</dbReference>
<dbReference type="EMBL" id="CP002930">
    <property type="protein sequence ID" value="AFX99908.1"/>
    <property type="molecule type" value="Genomic_DNA"/>
</dbReference>
<name>K7Z6S5_BDEBC</name>
<feature type="chain" id="PRO_5003915957" evidence="1">
    <location>
        <begin position="20"/>
        <end position="71"/>
    </location>
</feature>
<dbReference type="OrthoDB" id="9852262at2"/>